<keyword evidence="2" id="KW-1185">Reference proteome</keyword>
<dbReference type="EMBL" id="FOAB01000006">
    <property type="protein sequence ID" value="SEL82398.1"/>
    <property type="molecule type" value="Genomic_DNA"/>
</dbReference>
<evidence type="ECO:0000313" key="2">
    <source>
        <dbReference type="Proteomes" id="UP000198521"/>
    </source>
</evidence>
<sequence length="137" mass="15923">MVHDFNKNLLHKHELAIGSFYFYKNYIISEIKEGITLTFENCTELFEIIHSHFGTTTPFVYISNRKNSYSFVPTGHFKSSKLFPNFIGYGVITYDAINTKVATLEQSFLENKTKIFDNLDEAILWVNELIKPLTKLD</sequence>
<protein>
    <recommendedName>
        <fullName evidence="3">SpoIIAA-like</fullName>
    </recommendedName>
</protein>
<reference evidence="1 2" key="1">
    <citation type="submission" date="2016-10" db="EMBL/GenBank/DDBJ databases">
        <authorList>
            <person name="de Groot N.N."/>
        </authorList>
    </citation>
    <scope>NUCLEOTIDE SEQUENCE [LARGE SCALE GENOMIC DNA]</scope>
    <source>
        <strain evidence="1 2">DSM 25232</strain>
    </source>
</reference>
<dbReference type="OrthoDB" id="1144359at2"/>
<dbReference type="Proteomes" id="UP000198521">
    <property type="component" value="Unassembled WGS sequence"/>
</dbReference>
<proteinExistence type="predicted"/>
<accession>A0A1H7TCH8</accession>
<dbReference type="AlphaFoldDB" id="A0A1H7TCH8"/>
<dbReference type="STRING" id="1038014.SAMN04487910_3367"/>
<evidence type="ECO:0008006" key="3">
    <source>
        <dbReference type="Google" id="ProtNLM"/>
    </source>
</evidence>
<name>A0A1H7TCH8_AQUAM</name>
<evidence type="ECO:0000313" key="1">
    <source>
        <dbReference type="EMBL" id="SEL82398.1"/>
    </source>
</evidence>
<gene>
    <name evidence="1" type="ORF">SAMN04487910_3367</name>
</gene>
<organism evidence="1 2">
    <name type="scientific">Aquimarina amphilecti</name>
    <dbReference type="NCBI Taxonomy" id="1038014"/>
    <lineage>
        <taxon>Bacteria</taxon>
        <taxon>Pseudomonadati</taxon>
        <taxon>Bacteroidota</taxon>
        <taxon>Flavobacteriia</taxon>
        <taxon>Flavobacteriales</taxon>
        <taxon>Flavobacteriaceae</taxon>
        <taxon>Aquimarina</taxon>
    </lineage>
</organism>
<dbReference type="RefSeq" id="WP_091410612.1">
    <property type="nucleotide sequence ID" value="NZ_FOAB01000006.1"/>
</dbReference>